<proteinExistence type="predicted"/>
<gene>
    <name evidence="2" type="ORF">PAC_03101</name>
</gene>
<dbReference type="InterPro" id="IPR036047">
    <property type="entry name" value="F-box-like_dom_sf"/>
</dbReference>
<dbReference type="EMBL" id="FJOG01000003">
    <property type="protein sequence ID" value="CZR53223.1"/>
    <property type="molecule type" value="Genomic_DNA"/>
</dbReference>
<sequence length="241" mass="27656">MSQCLQLSLSDLENTMSFTSSTTAALQAITKEISMKDASQNTLMDDISVSVSFSQSREETEMQEDEVEEVKDETWKQFMRVTPFLGLPPEIHLKIIKLLNPIDATCLSLVSKYIYRLSPPYLNSYPLDIGSPSSAHPCPKIEGCRHCVPVLYHPAHCELHYHLRPSVPKELNYCSGRCQKFTLHEQEGYSDSKEICGECGTSYRRRYERGRRMLDQLRPGEKQIRLNKIHNPDIEKLDDSR</sequence>
<dbReference type="SUPFAM" id="SSF81383">
    <property type="entry name" value="F-box domain"/>
    <property type="match status" value="1"/>
</dbReference>
<dbReference type="OrthoDB" id="3445164at2759"/>
<accession>A0A1L7WKF4</accession>
<organism evidence="2 3">
    <name type="scientific">Phialocephala subalpina</name>
    <dbReference type="NCBI Taxonomy" id="576137"/>
    <lineage>
        <taxon>Eukaryota</taxon>
        <taxon>Fungi</taxon>
        <taxon>Dikarya</taxon>
        <taxon>Ascomycota</taxon>
        <taxon>Pezizomycotina</taxon>
        <taxon>Leotiomycetes</taxon>
        <taxon>Helotiales</taxon>
        <taxon>Mollisiaceae</taxon>
        <taxon>Phialocephala</taxon>
        <taxon>Phialocephala fortinii species complex</taxon>
    </lineage>
</organism>
<keyword evidence="3" id="KW-1185">Reference proteome</keyword>
<dbReference type="Proteomes" id="UP000184330">
    <property type="component" value="Unassembled WGS sequence"/>
</dbReference>
<dbReference type="InterPro" id="IPR001810">
    <property type="entry name" value="F-box_dom"/>
</dbReference>
<evidence type="ECO:0000259" key="1">
    <source>
        <dbReference type="Pfam" id="PF00646"/>
    </source>
</evidence>
<dbReference type="AlphaFoldDB" id="A0A1L7WKF4"/>
<evidence type="ECO:0000313" key="2">
    <source>
        <dbReference type="EMBL" id="CZR53223.1"/>
    </source>
</evidence>
<name>A0A1L7WKF4_9HELO</name>
<dbReference type="Pfam" id="PF00646">
    <property type="entry name" value="F-box"/>
    <property type="match status" value="1"/>
</dbReference>
<protein>
    <recommendedName>
        <fullName evidence="1">F-box domain-containing protein</fullName>
    </recommendedName>
</protein>
<feature type="domain" description="F-box" evidence="1">
    <location>
        <begin position="84"/>
        <end position="117"/>
    </location>
</feature>
<evidence type="ECO:0000313" key="3">
    <source>
        <dbReference type="Proteomes" id="UP000184330"/>
    </source>
</evidence>
<reference evidence="2 3" key="1">
    <citation type="submission" date="2016-03" db="EMBL/GenBank/DDBJ databases">
        <authorList>
            <person name="Ploux O."/>
        </authorList>
    </citation>
    <scope>NUCLEOTIDE SEQUENCE [LARGE SCALE GENOMIC DNA]</scope>
    <source>
        <strain evidence="2 3">UAMH 11012</strain>
    </source>
</reference>